<name>A0A3R6A344_9FIRM</name>
<dbReference type="Proteomes" id="UP000284465">
    <property type="component" value="Unassembled WGS sequence"/>
</dbReference>
<protein>
    <recommendedName>
        <fullName evidence="6">Zinc ribbon domain-containing protein</fullName>
    </recommendedName>
</protein>
<keyword evidence="1" id="KW-0472">Membrane</keyword>
<reference evidence="3 4" key="1">
    <citation type="submission" date="2018-08" db="EMBL/GenBank/DDBJ databases">
        <title>A genome reference for cultivated species of the human gut microbiota.</title>
        <authorList>
            <person name="Zou Y."/>
            <person name="Xue W."/>
            <person name="Luo G."/>
        </authorList>
    </citation>
    <scope>NUCLEOTIDE SEQUENCE [LARGE SCALE GENOMIC DNA]</scope>
    <source>
        <strain evidence="3 4">AM43-11</strain>
    </source>
</reference>
<dbReference type="AlphaFoldDB" id="A0A3R6A344"/>
<gene>
    <name evidence="3" type="ORF">DW927_12270</name>
    <name evidence="2" type="ORF">GCK47_16785</name>
</gene>
<organism evidence="3 4">
    <name type="scientific">Roseburia intestinalis</name>
    <dbReference type="NCBI Taxonomy" id="166486"/>
    <lineage>
        <taxon>Bacteria</taxon>
        <taxon>Bacillati</taxon>
        <taxon>Bacillota</taxon>
        <taxon>Clostridia</taxon>
        <taxon>Lachnospirales</taxon>
        <taxon>Lachnospiraceae</taxon>
        <taxon>Roseburia</taxon>
    </lineage>
</organism>
<proteinExistence type="predicted"/>
<accession>A0A3R6A344</accession>
<dbReference type="RefSeq" id="WP_118591841.1">
    <property type="nucleotide sequence ID" value="NZ_JADNLD010000080.1"/>
</dbReference>
<evidence type="ECO:0000313" key="3">
    <source>
        <dbReference type="EMBL" id="RHA66305.1"/>
    </source>
</evidence>
<dbReference type="EMBL" id="QSFP01000013">
    <property type="protein sequence ID" value="RHA66305.1"/>
    <property type="molecule type" value="Genomic_DNA"/>
</dbReference>
<evidence type="ECO:0000313" key="4">
    <source>
        <dbReference type="Proteomes" id="UP000284465"/>
    </source>
</evidence>
<evidence type="ECO:0000313" key="2">
    <source>
        <dbReference type="EMBL" id="MVQ47295.1"/>
    </source>
</evidence>
<dbReference type="EMBL" id="WGGT01000029">
    <property type="protein sequence ID" value="MVQ47295.1"/>
    <property type="molecule type" value="Genomic_DNA"/>
</dbReference>
<dbReference type="Proteomes" id="UP000479531">
    <property type="component" value="Unassembled WGS sequence"/>
</dbReference>
<comment type="caution">
    <text evidence="3">The sequence shown here is derived from an EMBL/GenBank/DDBJ whole genome shotgun (WGS) entry which is preliminary data.</text>
</comment>
<sequence>MAISTDILCFAMLKMGSEVLSLCLIGYYIYGTLKAQKNIRDFKGIIEERKFTRSFWCPKCGSKIDIHKRKPCPNCKCELYRNMKRRMN</sequence>
<reference evidence="2 5" key="2">
    <citation type="submission" date="2019-10" db="EMBL/GenBank/DDBJ databases">
        <title>Roseburia spp. ameliorate alcoholic fatty liver via restoration of gut barrier function.</title>
        <authorList>
            <person name="Seo B."/>
            <person name="Ko G."/>
        </authorList>
    </citation>
    <scope>NUCLEOTIDE SEQUENCE [LARGE SCALE GENOMIC DNA]</scope>
    <source>
        <strain evidence="2 5">SNUG30017</strain>
    </source>
</reference>
<keyword evidence="1" id="KW-1133">Transmembrane helix</keyword>
<evidence type="ECO:0000313" key="5">
    <source>
        <dbReference type="Proteomes" id="UP000479531"/>
    </source>
</evidence>
<feature type="transmembrane region" description="Helical" evidence="1">
    <location>
        <begin position="7"/>
        <end position="30"/>
    </location>
</feature>
<evidence type="ECO:0008006" key="6">
    <source>
        <dbReference type="Google" id="ProtNLM"/>
    </source>
</evidence>
<evidence type="ECO:0000256" key="1">
    <source>
        <dbReference type="SAM" id="Phobius"/>
    </source>
</evidence>
<keyword evidence="1" id="KW-0812">Transmembrane</keyword>